<accession>A0A9P4H6L0</accession>
<dbReference type="InterPro" id="IPR013766">
    <property type="entry name" value="Thioredoxin_domain"/>
</dbReference>
<evidence type="ECO:0000256" key="3">
    <source>
        <dbReference type="ARBA" id="ARBA00023002"/>
    </source>
</evidence>
<dbReference type="InterPro" id="IPR045020">
    <property type="entry name" value="PRX_1cys"/>
</dbReference>
<dbReference type="Pfam" id="PF10417">
    <property type="entry name" value="1-cysPrx_C"/>
    <property type="match status" value="1"/>
</dbReference>
<sequence length="266" mass="29815">MTLFFPRAASRALRSTPRPALSFQRPNAFPLLHRGLALPAEQPRLRLGSSLMAWTAPNFQAKTTHGDLDFHKFLNGKWTILFSHPADFTPVCTTELGAFAKLKDEFDARSVQMIGLSANDLTSHDQWVKDINEFSHTQVQFPIIADADRYVAFLYDMISQDDLDNLQKTGGIAFTIRSVFIIDPDKKIRLTMLYPASTGRNTSEVLRVIDSLQLGDRKGIATPINWSAGEDVIVPPSVSTEDAKKKFGEGNVREVKKYLRYTNVGK</sequence>
<dbReference type="Gene3D" id="3.40.30.10">
    <property type="entry name" value="Glutaredoxin"/>
    <property type="match status" value="1"/>
</dbReference>
<dbReference type="OrthoDB" id="2996783at2759"/>
<dbReference type="InterPro" id="IPR000866">
    <property type="entry name" value="AhpC/TSA"/>
</dbReference>
<comment type="similarity">
    <text evidence="5">Belongs to the peroxiredoxin family. Prx6 subfamily.</text>
</comment>
<keyword evidence="2" id="KW-0049">Antioxidant</keyword>
<comment type="caution">
    <text evidence="7">The sequence shown here is derived from an EMBL/GenBank/DDBJ whole genome shotgun (WGS) entry which is preliminary data.</text>
</comment>
<keyword evidence="8" id="KW-1185">Reference proteome</keyword>
<dbReference type="CDD" id="cd03016">
    <property type="entry name" value="PRX_1cys"/>
    <property type="match status" value="1"/>
</dbReference>
<dbReference type="SUPFAM" id="SSF52833">
    <property type="entry name" value="Thioredoxin-like"/>
    <property type="match status" value="1"/>
</dbReference>
<dbReference type="GO" id="GO:0034599">
    <property type="term" value="P:cellular response to oxidative stress"/>
    <property type="evidence" value="ECO:0007669"/>
    <property type="project" value="TreeGrafter"/>
</dbReference>
<dbReference type="PANTHER" id="PTHR43503:SF9">
    <property type="entry name" value="PEROXIREDOXIN PRX1, MITOCHONDRIAL"/>
    <property type="match status" value="1"/>
</dbReference>
<evidence type="ECO:0000256" key="5">
    <source>
        <dbReference type="ARBA" id="ARBA00025719"/>
    </source>
</evidence>
<dbReference type="PANTHER" id="PTHR43503">
    <property type="entry name" value="MCG48959-RELATED"/>
    <property type="match status" value="1"/>
</dbReference>
<gene>
    <name evidence="7" type="ORF">EK21DRAFT_70897</name>
</gene>
<proteinExistence type="inferred from homology"/>
<dbReference type="PROSITE" id="PS51352">
    <property type="entry name" value="THIOREDOXIN_2"/>
    <property type="match status" value="1"/>
</dbReference>
<dbReference type="AlphaFoldDB" id="A0A9P4H6L0"/>
<name>A0A9P4H6L0_9PLEO</name>
<evidence type="ECO:0000313" key="8">
    <source>
        <dbReference type="Proteomes" id="UP000799777"/>
    </source>
</evidence>
<dbReference type="NCBIfam" id="NF009668">
    <property type="entry name" value="PRK13189.1"/>
    <property type="match status" value="1"/>
</dbReference>
<organism evidence="7 8">
    <name type="scientific">Setomelanomma holmii</name>
    <dbReference type="NCBI Taxonomy" id="210430"/>
    <lineage>
        <taxon>Eukaryota</taxon>
        <taxon>Fungi</taxon>
        <taxon>Dikarya</taxon>
        <taxon>Ascomycota</taxon>
        <taxon>Pezizomycotina</taxon>
        <taxon>Dothideomycetes</taxon>
        <taxon>Pleosporomycetidae</taxon>
        <taxon>Pleosporales</taxon>
        <taxon>Pleosporineae</taxon>
        <taxon>Phaeosphaeriaceae</taxon>
        <taxon>Setomelanomma</taxon>
    </lineage>
</organism>
<protein>
    <submittedName>
        <fullName evidence="7">Thioredoxin-like protein</fullName>
    </submittedName>
</protein>
<dbReference type="FunFam" id="3.30.1020.10:FF:000001">
    <property type="entry name" value="1-Cys peroxiredoxin"/>
    <property type="match status" value="1"/>
</dbReference>
<dbReference type="GO" id="GO:0005829">
    <property type="term" value="C:cytosol"/>
    <property type="evidence" value="ECO:0007669"/>
    <property type="project" value="TreeGrafter"/>
</dbReference>
<dbReference type="Proteomes" id="UP000799777">
    <property type="component" value="Unassembled WGS sequence"/>
</dbReference>
<keyword evidence="3" id="KW-0560">Oxidoreductase</keyword>
<dbReference type="GO" id="GO:0045454">
    <property type="term" value="P:cell redox homeostasis"/>
    <property type="evidence" value="ECO:0007669"/>
    <property type="project" value="TreeGrafter"/>
</dbReference>
<keyword evidence="4" id="KW-0676">Redox-active center</keyword>
<dbReference type="Pfam" id="PF00578">
    <property type="entry name" value="AhpC-TSA"/>
    <property type="match status" value="1"/>
</dbReference>
<feature type="domain" description="Thioredoxin" evidence="6">
    <location>
        <begin position="50"/>
        <end position="214"/>
    </location>
</feature>
<evidence type="ECO:0000259" key="6">
    <source>
        <dbReference type="PROSITE" id="PS51352"/>
    </source>
</evidence>
<reference evidence="7" key="1">
    <citation type="journal article" date="2020" name="Stud. Mycol.">
        <title>101 Dothideomycetes genomes: a test case for predicting lifestyles and emergence of pathogens.</title>
        <authorList>
            <person name="Haridas S."/>
            <person name="Albert R."/>
            <person name="Binder M."/>
            <person name="Bloem J."/>
            <person name="Labutti K."/>
            <person name="Salamov A."/>
            <person name="Andreopoulos B."/>
            <person name="Baker S."/>
            <person name="Barry K."/>
            <person name="Bills G."/>
            <person name="Bluhm B."/>
            <person name="Cannon C."/>
            <person name="Castanera R."/>
            <person name="Culley D."/>
            <person name="Daum C."/>
            <person name="Ezra D."/>
            <person name="Gonzalez J."/>
            <person name="Henrissat B."/>
            <person name="Kuo A."/>
            <person name="Liang C."/>
            <person name="Lipzen A."/>
            <person name="Lutzoni F."/>
            <person name="Magnuson J."/>
            <person name="Mondo S."/>
            <person name="Nolan M."/>
            <person name="Ohm R."/>
            <person name="Pangilinan J."/>
            <person name="Park H.-J."/>
            <person name="Ramirez L."/>
            <person name="Alfaro M."/>
            <person name="Sun H."/>
            <person name="Tritt A."/>
            <person name="Yoshinaga Y."/>
            <person name="Zwiers L.-H."/>
            <person name="Turgeon B."/>
            <person name="Goodwin S."/>
            <person name="Spatafora J."/>
            <person name="Crous P."/>
            <person name="Grigoriev I."/>
        </authorList>
    </citation>
    <scope>NUCLEOTIDE SEQUENCE</scope>
    <source>
        <strain evidence="7">CBS 110217</strain>
    </source>
</reference>
<evidence type="ECO:0000313" key="7">
    <source>
        <dbReference type="EMBL" id="KAF2027892.1"/>
    </source>
</evidence>
<evidence type="ECO:0000256" key="4">
    <source>
        <dbReference type="ARBA" id="ARBA00023284"/>
    </source>
</evidence>
<dbReference type="GO" id="GO:0005739">
    <property type="term" value="C:mitochondrion"/>
    <property type="evidence" value="ECO:0007669"/>
    <property type="project" value="TreeGrafter"/>
</dbReference>
<dbReference type="EMBL" id="ML978220">
    <property type="protein sequence ID" value="KAF2027892.1"/>
    <property type="molecule type" value="Genomic_DNA"/>
</dbReference>
<keyword evidence="1" id="KW-0575">Peroxidase</keyword>
<dbReference type="Gene3D" id="3.30.1020.10">
    <property type="entry name" value="Antioxidant, Horf6, Chain A, domain2"/>
    <property type="match status" value="1"/>
</dbReference>
<dbReference type="InterPro" id="IPR036249">
    <property type="entry name" value="Thioredoxin-like_sf"/>
</dbReference>
<evidence type="ECO:0000256" key="2">
    <source>
        <dbReference type="ARBA" id="ARBA00022862"/>
    </source>
</evidence>
<dbReference type="InterPro" id="IPR019479">
    <property type="entry name" value="Peroxiredoxin_C"/>
</dbReference>
<dbReference type="GO" id="GO:0008379">
    <property type="term" value="F:thioredoxin peroxidase activity"/>
    <property type="evidence" value="ECO:0007669"/>
    <property type="project" value="TreeGrafter"/>
</dbReference>
<dbReference type="FunFam" id="3.40.30.10:FF:000011">
    <property type="entry name" value="Peroxiredoxin PRX1"/>
    <property type="match status" value="1"/>
</dbReference>
<evidence type="ECO:0000256" key="1">
    <source>
        <dbReference type="ARBA" id="ARBA00022559"/>
    </source>
</evidence>